<feature type="domain" description="Fibronectin type-III" evidence="5">
    <location>
        <begin position="443"/>
        <end position="529"/>
    </location>
</feature>
<dbReference type="SUPFAM" id="SSF82171">
    <property type="entry name" value="DPP6 N-terminal domain-like"/>
    <property type="match status" value="1"/>
</dbReference>
<keyword evidence="2" id="KW-0378">Hydrolase</keyword>
<dbReference type="RefSeq" id="WP_171201365.1">
    <property type="nucleotide sequence ID" value="NZ_BAAANP010000012.1"/>
</dbReference>
<evidence type="ECO:0000313" key="6">
    <source>
        <dbReference type="EMBL" id="NNH21493.1"/>
    </source>
</evidence>
<dbReference type="Gene3D" id="2.120.10.30">
    <property type="entry name" value="TolB, C-terminal domain"/>
    <property type="match status" value="1"/>
</dbReference>
<dbReference type="AlphaFoldDB" id="A0A849BJS4"/>
<dbReference type="Proteomes" id="UP000555552">
    <property type="component" value="Unassembled WGS sequence"/>
</dbReference>
<evidence type="ECO:0000256" key="1">
    <source>
        <dbReference type="ARBA" id="ARBA00022737"/>
    </source>
</evidence>
<keyword evidence="4" id="KW-1133">Transmembrane helix</keyword>
<feature type="domain" description="Fibronectin type-III" evidence="5">
    <location>
        <begin position="261"/>
        <end position="349"/>
    </location>
</feature>
<feature type="domain" description="Fibronectin type-III" evidence="5">
    <location>
        <begin position="79"/>
        <end position="172"/>
    </location>
</feature>
<dbReference type="Gene3D" id="2.60.40.10">
    <property type="entry name" value="Immunoglobulins"/>
    <property type="match status" value="6"/>
</dbReference>
<feature type="domain" description="Fibronectin type-III" evidence="5">
    <location>
        <begin position="531"/>
        <end position="620"/>
    </location>
</feature>
<keyword evidence="3" id="KW-0119">Carbohydrate metabolism</keyword>
<dbReference type="EMBL" id="JABEMA010000001">
    <property type="protein sequence ID" value="NNH21493.1"/>
    <property type="molecule type" value="Genomic_DNA"/>
</dbReference>
<comment type="caution">
    <text evidence="6">The sequence shown here is derived from an EMBL/GenBank/DDBJ whole genome shotgun (WGS) entry which is preliminary data.</text>
</comment>
<keyword evidence="3" id="KW-0624">Polysaccharide degradation</keyword>
<dbReference type="PANTHER" id="PTHR46708:SF2">
    <property type="entry name" value="FIBRONECTIN TYPE-III DOMAIN-CONTAINING PROTEIN"/>
    <property type="match status" value="1"/>
</dbReference>
<accession>A0A849BJS4</accession>
<keyword evidence="4" id="KW-0812">Transmembrane</keyword>
<keyword evidence="2" id="KW-0326">Glycosidase</keyword>
<evidence type="ECO:0000313" key="7">
    <source>
        <dbReference type="Proteomes" id="UP000555552"/>
    </source>
</evidence>
<dbReference type="GO" id="GO:0000272">
    <property type="term" value="P:polysaccharide catabolic process"/>
    <property type="evidence" value="ECO:0007669"/>
    <property type="project" value="UniProtKB-KW"/>
</dbReference>
<dbReference type="InterPro" id="IPR013783">
    <property type="entry name" value="Ig-like_fold"/>
</dbReference>
<evidence type="ECO:0000256" key="4">
    <source>
        <dbReference type="SAM" id="Phobius"/>
    </source>
</evidence>
<name>A0A849BJS4_9ACTN</name>
<keyword evidence="7" id="KW-1185">Reference proteome</keyword>
<gene>
    <name evidence="6" type="ORF">HLB09_00025</name>
</gene>
<reference evidence="6 7" key="1">
    <citation type="submission" date="2020-05" db="EMBL/GenBank/DDBJ databases">
        <title>MicrobeNet Type strains.</title>
        <authorList>
            <person name="Nicholson A.C."/>
        </authorList>
    </citation>
    <scope>NUCLEOTIDE SEQUENCE [LARGE SCALE GENOMIC DNA]</scope>
    <source>
        <strain evidence="6 7">JCM 14547</strain>
    </source>
</reference>
<keyword evidence="4" id="KW-0472">Membrane</keyword>
<evidence type="ECO:0000259" key="5">
    <source>
        <dbReference type="PROSITE" id="PS50853"/>
    </source>
</evidence>
<protein>
    <recommendedName>
        <fullName evidence="5">Fibronectin type-III domain-containing protein</fullName>
    </recommendedName>
</protein>
<feature type="transmembrane region" description="Helical" evidence="4">
    <location>
        <begin position="28"/>
        <end position="48"/>
    </location>
</feature>
<dbReference type="PANTHER" id="PTHR46708">
    <property type="entry name" value="TENASCIN"/>
    <property type="match status" value="1"/>
</dbReference>
<dbReference type="CDD" id="cd00063">
    <property type="entry name" value="FN3"/>
    <property type="match status" value="2"/>
</dbReference>
<dbReference type="SMART" id="SM00060">
    <property type="entry name" value="FN3"/>
    <property type="match status" value="6"/>
</dbReference>
<dbReference type="InterPro" id="IPR050991">
    <property type="entry name" value="ECM_Regulatory_Proteins"/>
</dbReference>
<dbReference type="InterPro" id="IPR003961">
    <property type="entry name" value="FN3_dom"/>
</dbReference>
<evidence type="ECO:0000256" key="2">
    <source>
        <dbReference type="ARBA" id="ARBA00023295"/>
    </source>
</evidence>
<dbReference type="GO" id="GO:0016798">
    <property type="term" value="F:hydrolase activity, acting on glycosyl bonds"/>
    <property type="evidence" value="ECO:0007669"/>
    <property type="project" value="UniProtKB-KW"/>
</dbReference>
<dbReference type="SUPFAM" id="SSF49265">
    <property type="entry name" value="Fibronectin type III"/>
    <property type="match status" value="4"/>
</dbReference>
<dbReference type="InterPro" id="IPR036116">
    <property type="entry name" value="FN3_sf"/>
</dbReference>
<dbReference type="PROSITE" id="PS50853">
    <property type="entry name" value="FN3"/>
    <property type="match status" value="5"/>
</dbReference>
<keyword evidence="1" id="KW-0677">Repeat</keyword>
<sequence>MPLHRALTSVSTPDGADATARRLAVRSLLAAVAVALATAAAVLVPALAPSLVGGEQSPGAAPVVRLDDAEPVLGEVLFPPGMPRGVALTPTDRALVVRWDAVTTGSALREYRVFLDGTLAATVPAGTTTTRLSGLVNGRQYSVAVSARGTNGLESMRSAAVTGVPVDDAPPPVPTGLVAVRGDAQVSLAWHAASDTDRTAVEVLRDGVRVTVLPAAVTSWTDTGLVNDRTYRYSLVAVDAAGNRSAASSPVVSATPTDLTAPAVPTGLRGVAGDESAALTWDPGTDVDLAAVRVLQDGVVVAVLPAGTTSWTATGLEVGRPYRYALVAVDGHGNASGASSPEVEVVPLDLTPPGAVDGVVARPGDRSAQLSWEPVTDRALAGYEVLDADGVVVARVDAPATAVRLTDLANDVEVTYRVVAVDRAGNRSTPSAPVAVTPHDDVPPAAVEGVAVIELDRALEVTWSPVGDAVAYRVVLDGVLAAEVPAGSPLRARLDGLQPGVERSVVVLAVDAAGNVSAAHAAVRATPRDLPPSAPSGVVAVPGDRPGEVAVSWAAPVEDDVVEHRVLVDGELVALVPGATEVLLTGLAEGAEVEVVVVAVDGAGSPSAVSAVVRVGVPSSVPPYLPLVPPAEGSGTATGAGLAATRDGRWVVVSTAARLEAGDTNAAPELHLLDRARGTSRRVAPLPASWGSSSTDSTNASAVVLSEDGRYLALSTTTRLVPEDRNNLLDAYRLDLRTGEWALVSAPAAGGASSSTAGVLLPTGSSVHARSPGLAMTADGSTVLFLSARPDLVPDDRNGVADVFAKDLTTGEVRRVSTSSTGGETPLRATGPALEVTPDGRYAVFPAQASGRPLVLVRKDLVTGELLVASTVPRAGSTPVEVSVFRDTGDVAVSDDGRYVAFSTAAKPAAPTTSWSTGLAYRKDLVTGGLAPLGTGQTAAWEHQLGLDPTGRYGFVATAAPLLAEDGNRRTDHYRRDLATGELRLVTSRADGSVAPSTSGSVTPAEYGRVLVLGADRVLVGTVLPLVDGDANGLLDVYGRDLARGEAGAVVG</sequence>
<organism evidence="6 7">
    <name type="scientific">Pseudokineococcus marinus</name>
    <dbReference type="NCBI Taxonomy" id="351215"/>
    <lineage>
        <taxon>Bacteria</taxon>
        <taxon>Bacillati</taxon>
        <taxon>Actinomycetota</taxon>
        <taxon>Actinomycetes</taxon>
        <taxon>Kineosporiales</taxon>
        <taxon>Kineosporiaceae</taxon>
        <taxon>Pseudokineococcus</taxon>
    </lineage>
</organism>
<feature type="domain" description="Fibronectin type-III" evidence="5">
    <location>
        <begin position="352"/>
        <end position="441"/>
    </location>
</feature>
<proteinExistence type="predicted"/>
<dbReference type="Pfam" id="PF00041">
    <property type="entry name" value="fn3"/>
    <property type="match status" value="1"/>
</dbReference>
<dbReference type="InterPro" id="IPR011042">
    <property type="entry name" value="6-blade_b-propeller_TolB-like"/>
</dbReference>
<evidence type="ECO:0000256" key="3">
    <source>
        <dbReference type="ARBA" id="ARBA00023326"/>
    </source>
</evidence>